<dbReference type="InParanoid" id="A0A1H9I541"/>
<sequence length="376" mass="42732">MLRLTQNHSSFTAILELEGLSADKTYVIGDRLKGKLTFTPKRNLTILSMRGELSYVVKGNAQTDKILAHREKLLPYRELKAGETCEIDLLIPFHFGRPNFKGGRLDNFWSFTVLIIREIPKDERTILQLIPGMDKKMMEANFIIPVAAGKGSFKVKAQPLPIQLISGEVIGIGSFLTLGLMVALGFIMPEPGVSNGLFFVLALMGLLGIILYHFLHLSNFKMTPMEIKPLRDGKIRIRYLNRGKNHLNRAYIGIRLKEHYIVEDSNNNYSRKSSVLHENRYKLGEIARPLDHLNEATIPWPELPNGTFPTSYGYQDQGYEWEVFLAASGLVIGGLNEISWPIRVDWERMRLTVPTTQELAEEKLELKELADNKVVR</sequence>
<evidence type="ECO:0000256" key="1">
    <source>
        <dbReference type="SAM" id="Phobius"/>
    </source>
</evidence>
<dbReference type="RefSeq" id="WP_090169296.1">
    <property type="nucleotide sequence ID" value="NZ_FOFB01000014.1"/>
</dbReference>
<evidence type="ECO:0000313" key="3">
    <source>
        <dbReference type="Proteomes" id="UP000199021"/>
    </source>
</evidence>
<organism evidence="2 3">
    <name type="scientific">Neolewinella agarilytica</name>
    <dbReference type="NCBI Taxonomy" id="478744"/>
    <lineage>
        <taxon>Bacteria</taxon>
        <taxon>Pseudomonadati</taxon>
        <taxon>Bacteroidota</taxon>
        <taxon>Saprospiria</taxon>
        <taxon>Saprospirales</taxon>
        <taxon>Lewinellaceae</taxon>
        <taxon>Neolewinella</taxon>
    </lineage>
</organism>
<keyword evidence="1" id="KW-0812">Transmembrane</keyword>
<protein>
    <recommendedName>
        <fullName evidence="4">Arrestin-like N-terminal domain-containing protein</fullName>
    </recommendedName>
</protein>
<accession>A0A1H9I541</accession>
<dbReference type="AlphaFoldDB" id="A0A1H9I541"/>
<feature type="transmembrane region" description="Helical" evidence="1">
    <location>
        <begin position="193"/>
        <end position="215"/>
    </location>
</feature>
<evidence type="ECO:0008006" key="4">
    <source>
        <dbReference type="Google" id="ProtNLM"/>
    </source>
</evidence>
<keyword evidence="1" id="KW-1133">Transmembrane helix</keyword>
<feature type="transmembrane region" description="Helical" evidence="1">
    <location>
        <begin position="164"/>
        <end position="187"/>
    </location>
</feature>
<dbReference type="STRING" id="478744.SAMN05444359_11444"/>
<keyword evidence="1" id="KW-0472">Membrane</keyword>
<gene>
    <name evidence="2" type="ORF">SAMN05444359_11444</name>
</gene>
<name>A0A1H9I541_9BACT</name>
<evidence type="ECO:0000313" key="2">
    <source>
        <dbReference type="EMBL" id="SEQ69673.1"/>
    </source>
</evidence>
<dbReference type="OrthoDB" id="1504239at2"/>
<dbReference type="Proteomes" id="UP000199021">
    <property type="component" value="Unassembled WGS sequence"/>
</dbReference>
<keyword evidence="3" id="KW-1185">Reference proteome</keyword>
<reference evidence="3" key="1">
    <citation type="submission" date="2016-10" db="EMBL/GenBank/DDBJ databases">
        <authorList>
            <person name="Varghese N."/>
            <person name="Submissions S."/>
        </authorList>
    </citation>
    <scope>NUCLEOTIDE SEQUENCE [LARGE SCALE GENOMIC DNA]</scope>
    <source>
        <strain evidence="3">DSM 24740</strain>
    </source>
</reference>
<proteinExistence type="predicted"/>
<dbReference type="EMBL" id="FOFB01000014">
    <property type="protein sequence ID" value="SEQ69673.1"/>
    <property type="molecule type" value="Genomic_DNA"/>
</dbReference>